<feature type="compositionally biased region" description="Basic and acidic residues" evidence="8">
    <location>
        <begin position="101"/>
        <end position="116"/>
    </location>
</feature>
<dbReference type="AlphaFoldDB" id="A0AAD5HHH7"/>
<dbReference type="InterPro" id="IPR010610">
    <property type="entry name" value="EryCIII-like_C"/>
</dbReference>
<gene>
    <name evidence="10" type="ORF">K450DRAFT_226496</name>
</gene>
<dbReference type="GO" id="GO:0005975">
    <property type="term" value="P:carbohydrate metabolic process"/>
    <property type="evidence" value="ECO:0007669"/>
    <property type="project" value="InterPro"/>
</dbReference>
<protein>
    <recommendedName>
        <fullName evidence="2">sterol 3beta-glucosyltransferase</fullName>
        <ecNumber evidence="2">2.4.1.173</ecNumber>
    </recommendedName>
    <alternativeName>
        <fullName evidence="5">Autophagy-related protein 26</fullName>
    </alternativeName>
</protein>
<dbReference type="SUPFAM" id="SSF50729">
    <property type="entry name" value="PH domain-like"/>
    <property type="match status" value="1"/>
</dbReference>
<keyword evidence="4" id="KW-0808">Transferase</keyword>
<dbReference type="Pfam" id="PF03033">
    <property type="entry name" value="Glyco_transf_28"/>
    <property type="match status" value="1"/>
</dbReference>
<feature type="compositionally biased region" description="Low complexity" evidence="8">
    <location>
        <begin position="372"/>
        <end position="383"/>
    </location>
</feature>
<comment type="similarity">
    <text evidence="1">Belongs to the glycosyltransferase 28 family.</text>
</comment>
<evidence type="ECO:0000256" key="8">
    <source>
        <dbReference type="SAM" id="MobiDB-lite"/>
    </source>
</evidence>
<evidence type="ECO:0000256" key="7">
    <source>
        <dbReference type="ARBA" id="ARBA00049453"/>
    </source>
</evidence>
<comment type="catalytic activity">
    <reaction evidence="6">
        <text>ergosterol + UDP-alpha-D-glucose = ergosteryl 3-beta-D-glucoside + UDP + H(+)</text>
        <dbReference type="Rhea" id="RHEA:61836"/>
        <dbReference type="ChEBI" id="CHEBI:15378"/>
        <dbReference type="ChEBI" id="CHEBI:16933"/>
        <dbReference type="ChEBI" id="CHEBI:52973"/>
        <dbReference type="ChEBI" id="CHEBI:58223"/>
        <dbReference type="ChEBI" id="CHEBI:58885"/>
    </reaction>
    <physiologicalReaction direction="left-to-right" evidence="6">
        <dbReference type="Rhea" id="RHEA:61837"/>
    </physiologicalReaction>
</comment>
<evidence type="ECO:0000259" key="9">
    <source>
        <dbReference type="PROSITE" id="PS50003"/>
    </source>
</evidence>
<evidence type="ECO:0000313" key="11">
    <source>
        <dbReference type="Proteomes" id="UP001206595"/>
    </source>
</evidence>
<proteinExistence type="inferred from homology"/>
<dbReference type="InterPro" id="IPR004276">
    <property type="entry name" value="GlycoTrans_28_N"/>
</dbReference>
<dbReference type="EC" id="2.4.1.173" evidence="2"/>
<feature type="region of interest" description="Disordered" evidence="8">
    <location>
        <begin position="517"/>
        <end position="546"/>
    </location>
</feature>
<feature type="region of interest" description="Disordered" evidence="8">
    <location>
        <begin position="451"/>
        <end position="480"/>
    </location>
</feature>
<dbReference type="Gene3D" id="2.30.29.30">
    <property type="entry name" value="Pleckstrin-homology domain (PH domain)/Phosphotyrosine-binding domain (PTB)"/>
    <property type="match status" value="2"/>
</dbReference>
<keyword evidence="3" id="KW-0328">Glycosyltransferase</keyword>
<dbReference type="PANTHER" id="PTHR48050">
    <property type="entry name" value="STEROL 3-BETA-GLUCOSYLTRANSFERASE"/>
    <property type="match status" value="1"/>
</dbReference>
<feature type="region of interest" description="Disordered" evidence="8">
    <location>
        <begin position="1167"/>
        <end position="1207"/>
    </location>
</feature>
<dbReference type="Pfam" id="PF06722">
    <property type="entry name" value="EryCIII-like_C"/>
    <property type="match status" value="1"/>
</dbReference>
<dbReference type="InterPro" id="IPR001849">
    <property type="entry name" value="PH_domain"/>
</dbReference>
<feature type="region of interest" description="Disordered" evidence="8">
    <location>
        <begin position="356"/>
        <end position="383"/>
    </location>
</feature>
<dbReference type="Gene3D" id="3.40.50.2000">
    <property type="entry name" value="Glycogen Phosphorylase B"/>
    <property type="match status" value="2"/>
</dbReference>
<dbReference type="SMART" id="SM00568">
    <property type="entry name" value="GRAM"/>
    <property type="match status" value="2"/>
</dbReference>
<dbReference type="CDD" id="cd03784">
    <property type="entry name" value="GT1_Gtf-like"/>
    <property type="match status" value="1"/>
</dbReference>
<comment type="catalytic activity">
    <reaction evidence="7">
        <text>a sterol + UDP-alpha-D-glucose = a sterol 3-beta-D-glucoside + UDP + H(+)</text>
        <dbReference type="Rhea" id="RHEA:22724"/>
        <dbReference type="ChEBI" id="CHEBI:15378"/>
        <dbReference type="ChEBI" id="CHEBI:15889"/>
        <dbReference type="ChEBI" id="CHEBI:37424"/>
        <dbReference type="ChEBI" id="CHEBI:58223"/>
        <dbReference type="ChEBI" id="CHEBI:58885"/>
        <dbReference type="EC" id="2.4.1.173"/>
    </reaction>
    <physiologicalReaction direction="left-to-right" evidence="7">
        <dbReference type="Rhea" id="RHEA:22725"/>
    </physiologicalReaction>
</comment>
<feature type="region of interest" description="Disordered" evidence="8">
    <location>
        <begin position="98"/>
        <end position="125"/>
    </location>
</feature>
<sequence length="1207" mass="135975">MDGGHHTVLQFITAAAQLIDAQEEEESLKEDTESINDLPPPITDLGQSIYAIYPDVVLSQSSENEGELALVKSTSNGISDTSLKELLAEAAEGNIEIQASRYERGDDDSRPVDSRDTGSSSQQFRELSIPEKMQVIFKLPRAEEILGEWPCYIVRSVIVAGFLYLTEGHLCFYASLPNNQHKIQKSGFLQVKAASKSKTFSRCYFELKNDVLSWYENATDTYCPLGKVDLKYALEIKHSKKREHGFRIVTMNRTWQLQADTKASMVEWINMLQRGIFKAKNNGPSLKIMLPFDKIFDVEKTDTFDFQQFIKIRAVGIDDNFTMDEFYFAYFSDINSTYEKIKSTWAINQHADSKKHTSIADSDRSNSRLTPAESSIASEDSSDVSPALSISDLYDNDVRAKTSSVQSTSASNIINAAASSTSAVTSAVANAFAIPSAIKGFLGGRSMSASTKSIDRESTQSPLDSVKDEDKFAISDGSSSEEEEAAMVDWLKDKRRSGLKLVYSLLGASGSNVPETAGYSAGSAVSDDWRSKPNYDPSLNSQDDDGIDTRARENFKKYFVLPESEELLAVYRCSFMKTLPCYGKLYISPNYICFNSRALATRAKFIVPLQDIATVQKLRSRGYFFYGLSILTHNKKELFLEFASMSKRNSCFARIFMLNRQNHSTEDPEELLEKTRTWEAKFTSEDRSQEIEHIVTPPQLAGRPFLQSSIHDQTFDVPDASLHFTCLTIGTRGDVQPYIALCKGLMAKGHRCRIATHDEYKEWIEEHNIEFCSVGGDPGELMRLCVDNGFFTMNFVREGLKLFKGWFEDLLHSSWLACQGTDVLIESPSAMIGVHMAEKLGIPYFRAFPMPWTRTRSFPHPFATPNSPKGRLYNDMTYVLIDHVMWRGTSTQINSFRRHTLQLPATTYEKLQMWRVPFLYCFSPSIVPSPLDWMDWVHCTGYWFLDRPQTNWEPEEALLTFLNKEDDKRPIIYIGFGSIIVPDPDEVTRTITEAVLKADVRAIVSKGWSSRMQDKAQGLETNEASIQDRKAHDETLHVHNEFPDTIYWVKSVPHDWLFPKMSGVVHHGGAGTTAAGLRAGIPTVVKPFFGDQFFWGERLEEMNIGLCLKEMSVDLLSSAVKTITTDESMKKTARLVGEKIRAENGINTAIQCIYRDLEVARQRTISSTQAHVQDDPLSTPQDDQEWLLVDPSSPNSISSSHPSLKPE</sequence>
<evidence type="ECO:0000256" key="4">
    <source>
        <dbReference type="ARBA" id="ARBA00022679"/>
    </source>
</evidence>
<dbReference type="GeneID" id="75911922"/>
<reference evidence="10" key="2">
    <citation type="journal article" date="2022" name="Proc. Natl. Acad. Sci. U.S.A.">
        <title>Diploid-dominant life cycles characterize the early evolution of Fungi.</title>
        <authorList>
            <person name="Amses K.R."/>
            <person name="Simmons D.R."/>
            <person name="Longcore J.E."/>
            <person name="Mondo S.J."/>
            <person name="Seto K."/>
            <person name="Jeronimo G.H."/>
            <person name="Bonds A.E."/>
            <person name="Quandt C.A."/>
            <person name="Davis W.J."/>
            <person name="Chang Y."/>
            <person name="Federici B.A."/>
            <person name="Kuo A."/>
            <person name="LaButti K."/>
            <person name="Pangilinan J."/>
            <person name="Andreopoulos W."/>
            <person name="Tritt A."/>
            <person name="Riley R."/>
            <person name="Hundley H."/>
            <person name="Johnson J."/>
            <person name="Lipzen A."/>
            <person name="Barry K."/>
            <person name="Lang B.F."/>
            <person name="Cuomo C.A."/>
            <person name="Buchler N.E."/>
            <person name="Grigoriev I.V."/>
            <person name="Spatafora J.W."/>
            <person name="Stajich J.E."/>
            <person name="James T.Y."/>
        </authorList>
    </citation>
    <scope>NUCLEOTIDE SEQUENCE</scope>
    <source>
        <strain evidence="10">AG</strain>
    </source>
</reference>
<dbReference type="Pfam" id="PF00169">
    <property type="entry name" value="PH"/>
    <property type="match status" value="1"/>
</dbReference>
<name>A0AAD5HHH7_UMBRA</name>
<feature type="compositionally biased region" description="Polar residues" evidence="8">
    <location>
        <begin position="1167"/>
        <end position="1181"/>
    </location>
</feature>
<dbReference type="FunFam" id="3.40.50.2000:FF:000029">
    <property type="entry name" value="Sterol 3-beta-glucosyltransferase"/>
    <property type="match status" value="1"/>
</dbReference>
<comment type="caution">
    <text evidence="10">The sequence shown here is derived from an EMBL/GenBank/DDBJ whole genome shotgun (WGS) entry which is preliminary data.</text>
</comment>
<dbReference type="InterPro" id="IPR050426">
    <property type="entry name" value="Glycosyltransferase_28"/>
</dbReference>
<dbReference type="SMART" id="SM00233">
    <property type="entry name" value="PH"/>
    <property type="match status" value="1"/>
</dbReference>
<evidence type="ECO:0000256" key="6">
    <source>
        <dbReference type="ARBA" id="ARBA00047886"/>
    </source>
</evidence>
<evidence type="ECO:0000256" key="5">
    <source>
        <dbReference type="ARBA" id="ARBA00029843"/>
    </source>
</evidence>
<evidence type="ECO:0000256" key="2">
    <source>
        <dbReference type="ARBA" id="ARBA00012650"/>
    </source>
</evidence>
<dbReference type="FunFam" id="3.40.50.2000:FF:000009">
    <property type="entry name" value="Sterol 3-beta-glucosyltransferase UGT80A2"/>
    <property type="match status" value="1"/>
</dbReference>
<evidence type="ECO:0000256" key="3">
    <source>
        <dbReference type="ARBA" id="ARBA00022676"/>
    </source>
</evidence>
<dbReference type="RefSeq" id="XP_051447710.1">
    <property type="nucleotide sequence ID" value="XM_051586574.1"/>
</dbReference>
<feature type="domain" description="PH" evidence="9">
    <location>
        <begin position="182"/>
        <end position="277"/>
    </location>
</feature>
<dbReference type="EMBL" id="MU620899">
    <property type="protein sequence ID" value="KAI8582706.1"/>
    <property type="molecule type" value="Genomic_DNA"/>
</dbReference>
<dbReference type="PANTHER" id="PTHR48050:SF25">
    <property type="entry name" value="STEROL 3-BETA-GLUCOSYLTRANSFERASE"/>
    <property type="match status" value="1"/>
</dbReference>
<dbReference type="InterPro" id="IPR002213">
    <property type="entry name" value="UDP_glucos_trans"/>
</dbReference>
<dbReference type="SUPFAM" id="SSF53756">
    <property type="entry name" value="UDP-Glycosyltransferase/glycogen phosphorylase"/>
    <property type="match status" value="1"/>
</dbReference>
<dbReference type="InterPro" id="IPR004182">
    <property type="entry name" value="GRAM"/>
</dbReference>
<dbReference type="GO" id="GO:0016906">
    <property type="term" value="F:sterol 3-beta-glucosyltransferase activity"/>
    <property type="evidence" value="ECO:0007669"/>
    <property type="project" value="UniProtKB-EC"/>
</dbReference>
<reference evidence="10" key="1">
    <citation type="submission" date="2021-06" db="EMBL/GenBank/DDBJ databases">
        <authorList>
            <consortium name="DOE Joint Genome Institute"/>
            <person name="Mondo S.J."/>
            <person name="Amses K.R."/>
            <person name="Simmons D.R."/>
            <person name="Longcore J.E."/>
            <person name="Seto K."/>
            <person name="Alves G.H."/>
            <person name="Bonds A.E."/>
            <person name="Quandt C.A."/>
            <person name="Davis W.J."/>
            <person name="Chang Y."/>
            <person name="Letcher P.M."/>
            <person name="Powell M.J."/>
            <person name="Kuo A."/>
            <person name="Labutti K."/>
            <person name="Pangilinan J."/>
            <person name="Andreopoulos W."/>
            <person name="Tritt A."/>
            <person name="Riley R."/>
            <person name="Hundley H."/>
            <person name="Johnson J."/>
            <person name="Lipzen A."/>
            <person name="Barry K."/>
            <person name="Berbee M.L."/>
            <person name="Buchler N.E."/>
            <person name="Grigoriev I.V."/>
            <person name="Spatafora J.W."/>
            <person name="Stajich J.E."/>
            <person name="James T.Y."/>
        </authorList>
    </citation>
    <scope>NUCLEOTIDE SEQUENCE</scope>
    <source>
        <strain evidence="10">AG</strain>
    </source>
</reference>
<dbReference type="Proteomes" id="UP001206595">
    <property type="component" value="Unassembled WGS sequence"/>
</dbReference>
<organism evidence="10 11">
    <name type="scientific">Umbelopsis ramanniana AG</name>
    <dbReference type="NCBI Taxonomy" id="1314678"/>
    <lineage>
        <taxon>Eukaryota</taxon>
        <taxon>Fungi</taxon>
        <taxon>Fungi incertae sedis</taxon>
        <taxon>Mucoromycota</taxon>
        <taxon>Mucoromycotina</taxon>
        <taxon>Umbelopsidomycetes</taxon>
        <taxon>Umbelopsidales</taxon>
        <taxon>Umbelopsidaceae</taxon>
        <taxon>Umbelopsis</taxon>
    </lineage>
</organism>
<evidence type="ECO:0000313" key="10">
    <source>
        <dbReference type="EMBL" id="KAI8582706.1"/>
    </source>
</evidence>
<evidence type="ECO:0000256" key="1">
    <source>
        <dbReference type="ARBA" id="ARBA00006962"/>
    </source>
</evidence>
<dbReference type="PROSITE" id="PS50003">
    <property type="entry name" value="PH_DOMAIN"/>
    <property type="match status" value="1"/>
</dbReference>
<feature type="compositionally biased region" description="Low complexity" evidence="8">
    <location>
        <begin position="1191"/>
        <end position="1207"/>
    </location>
</feature>
<dbReference type="InterPro" id="IPR011993">
    <property type="entry name" value="PH-like_dom_sf"/>
</dbReference>
<keyword evidence="11" id="KW-1185">Reference proteome</keyword>
<accession>A0AAD5HHH7</accession>
<dbReference type="Pfam" id="PF02893">
    <property type="entry name" value="GRAM"/>
    <property type="match status" value="1"/>
</dbReference>
<dbReference type="GO" id="GO:0016125">
    <property type="term" value="P:sterol metabolic process"/>
    <property type="evidence" value="ECO:0007669"/>
    <property type="project" value="TreeGrafter"/>
</dbReference>